<dbReference type="Gene3D" id="3.30.70.80">
    <property type="entry name" value="Peptidase S8 propeptide/proteinase inhibitor I9"/>
    <property type="match status" value="1"/>
</dbReference>
<dbReference type="OMA" id="NHWLITI"/>
<protein>
    <recommendedName>
        <fullName evidence="3">MORF/ORRM1/DAG-like MORF domain-containing protein</fullName>
    </recommendedName>
</protein>
<proteinExistence type="predicted"/>
<dbReference type="InterPro" id="IPR037045">
    <property type="entry name" value="S8pro/Inhibitor_I9_sf"/>
</dbReference>
<dbReference type="AlphaFoldDB" id="A0A5P1E4S2"/>
<evidence type="ECO:0000256" key="1">
    <source>
        <dbReference type="ARBA" id="ARBA00022946"/>
    </source>
</evidence>
<dbReference type="GO" id="GO:0016554">
    <property type="term" value="P:cytidine to uridine editing"/>
    <property type="evidence" value="ECO:0007669"/>
    <property type="project" value="InterPro"/>
</dbReference>
<feature type="region of interest" description="Disordered" evidence="2">
    <location>
        <begin position="179"/>
        <end position="289"/>
    </location>
</feature>
<dbReference type="InterPro" id="IPR054059">
    <property type="entry name" value="MORF/ORRM1/DAG-like_MORF"/>
</dbReference>
<dbReference type="GO" id="GO:0005739">
    <property type="term" value="C:mitochondrion"/>
    <property type="evidence" value="ECO:0007669"/>
    <property type="project" value="TreeGrafter"/>
</dbReference>
<dbReference type="GO" id="GO:0080156">
    <property type="term" value="P:mitochondrial mRNA modification"/>
    <property type="evidence" value="ECO:0007669"/>
    <property type="project" value="TreeGrafter"/>
</dbReference>
<evidence type="ECO:0000313" key="5">
    <source>
        <dbReference type="Proteomes" id="UP000243459"/>
    </source>
</evidence>
<gene>
    <name evidence="4" type="ORF">A4U43_C09F2690</name>
</gene>
<dbReference type="PANTHER" id="PTHR31346">
    <property type="entry name" value="MULTIPLE ORGANELLAR RNA EDITING FACTOR 2, CHLOROPLASTIC-RELATED-RELATED"/>
    <property type="match status" value="1"/>
</dbReference>
<evidence type="ECO:0000256" key="2">
    <source>
        <dbReference type="SAM" id="MobiDB-lite"/>
    </source>
</evidence>
<reference evidence="5" key="1">
    <citation type="journal article" date="2017" name="Nat. Commun.">
        <title>The asparagus genome sheds light on the origin and evolution of a young Y chromosome.</title>
        <authorList>
            <person name="Harkess A."/>
            <person name="Zhou J."/>
            <person name="Xu C."/>
            <person name="Bowers J.E."/>
            <person name="Van der Hulst R."/>
            <person name="Ayyampalayam S."/>
            <person name="Mercati F."/>
            <person name="Riccardi P."/>
            <person name="McKain M.R."/>
            <person name="Kakrana A."/>
            <person name="Tang H."/>
            <person name="Ray J."/>
            <person name="Groenendijk J."/>
            <person name="Arikit S."/>
            <person name="Mathioni S.M."/>
            <person name="Nakano M."/>
            <person name="Shan H."/>
            <person name="Telgmann-Rauber A."/>
            <person name="Kanno A."/>
            <person name="Yue Z."/>
            <person name="Chen H."/>
            <person name="Li W."/>
            <person name="Chen Y."/>
            <person name="Xu X."/>
            <person name="Zhang Y."/>
            <person name="Luo S."/>
            <person name="Chen H."/>
            <person name="Gao J."/>
            <person name="Mao Z."/>
            <person name="Pires J.C."/>
            <person name="Luo M."/>
            <person name="Kudrna D."/>
            <person name="Wing R.A."/>
            <person name="Meyers B.C."/>
            <person name="Yi K."/>
            <person name="Kong H."/>
            <person name="Lavrijsen P."/>
            <person name="Sunseri F."/>
            <person name="Falavigna A."/>
            <person name="Ye Y."/>
            <person name="Leebens-Mack J.H."/>
            <person name="Chen G."/>
        </authorList>
    </citation>
    <scope>NUCLEOTIDE SEQUENCE [LARGE SCALE GENOMIC DNA]</scope>
    <source>
        <strain evidence="5">cv. DH0086</strain>
    </source>
</reference>
<evidence type="ECO:0000259" key="3">
    <source>
        <dbReference type="Pfam" id="PF21864"/>
    </source>
</evidence>
<feature type="compositionally biased region" description="Pro residues" evidence="2">
    <location>
        <begin position="241"/>
        <end position="289"/>
    </location>
</feature>
<dbReference type="PANTHER" id="PTHR31346:SF5">
    <property type="entry name" value="MULTIPLE ORGANELLAR RNA EDITING FACTOR 1, MITOCHONDRIAL"/>
    <property type="match status" value="1"/>
</dbReference>
<feature type="domain" description="MORF/ORRM1/DAG-like MORF" evidence="3">
    <location>
        <begin position="91"/>
        <end position="185"/>
    </location>
</feature>
<name>A0A5P1E4S2_ASPOF</name>
<feature type="region of interest" description="Disordered" evidence="2">
    <location>
        <begin position="26"/>
        <end position="60"/>
    </location>
</feature>
<accession>A0A5P1E4S2</accession>
<keyword evidence="1" id="KW-0809">Transit peptide</keyword>
<dbReference type="EMBL" id="CM007389">
    <property type="protein sequence ID" value="ONK57652.1"/>
    <property type="molecule type" value="Genomic_DNA"/>
</dbReference>
<dbReference type="Pfam" id="PF21864">
    <property type="entry name" value="MORF_dom"/>
    <property type="match status" value="1"/>
</dbReference>
<dbReference type="Gramene" id="ONK57652">
    <property type="protein sequence ID" value="ONK57652"/>
    <property type="gene ID" value="A4U43_C09F2690"/>
</dbReference>
<dbReference type="Proteomes" id="UP000243459">
    <property type="component" value="Chromosome 9"/>
</dbReference>
<organism evidence="4 5">
    <name type="scientific">Asparagus officinalis</name>
    <name type="common">Garden asparagus</name>
    <dbReference type="NCBI Taxonomy" id="4686"/>
    <lineage>
        <taxon>Eukaryota</taxon>
        <taxon>Viridiplantae</taxon>
        <taxon>Streptophyta</taxon>
        <taxon>Embryophyta</taxon>
        <taxon>Tracheophyta</taxon>
        <taxon>Spermatophyta</taxon>
        <taxon>Magnoliopsida</taxon>
        <taxon>Liliopsida</taxon>
        <taxon>Asparagales</taxon>
        <taxon>Asparagaceae</taxon>
        <taxon>Asparagoideae</taxon>
        <taxon>Asparagus</taxon>
    </lineage>
</organism>
<sequence length="289" mass="32258">MALSLRVRRALTLSSSILDRHFSSISSSPRLFSPKPYPSTPGNPSPHPTPRPHSLIRPQSFRSSPALMDRRFDSKEPEIGPDDILFEGCDYNHWLITMDFPKDPENAPTAEEMVATYVKTAAMVFGSEEEAKKRIYACSTTTYQGFQCVMDEETSEKFRGLPGVVFILPDSYIDPVNKEYGGDKYENGVITHRPPPIQYRRQDGRQGRYGDRNRNYEQQSQGRYGDRQGNVPQDGRGQRFSPPPQDGRGFGPPPQDGRGFGPPPQDGRGFGPPPQDGRGFGPPPQDGRG</sequence>
<dbReference type="InterPro" id="IPR039206">
    <property type="entry name" value="MORF/ORRM1/DAG-like"/>
</dbReference>
<feature type="compositionally biased region" description="Basic and acidic residues" evidence="2">
    <location>
        <begin position="200"/>
        <end position="215"/>
    </location>
</feature>
<evidence type="ECO:0000313" key="4">
    <source>
        <dbReference type="EMBL" id="ONK57652.1"/>
    </source>
</evidence>
<keyword evidence="5" id="KW-1185">Reference proteome</keyword>
<feature type="compositionally biased region" description="Pro residues" evidence="2">
    <location>
        <begin position="35"/>
        <end position="51"/>
    </location>
</feature>